<dbReference type="InterPro" id="IPR029063">
    <property type="entry name" value="SAM-dependent_MTases_sf"/>
</dbReference>
<dbReference type="PANTHER" id="PTHR38451:SF1">
    <property type="entry name" value="TRNA (ADENINE(22)-N(1))-METHYLTRANSFERASE"/>
    <property type="match status" value="1"/>
</dbReference>
<dbReference type="EMBL" id="JAJHVV010000005">
    <property type="protein sequence ID" value="MCK6263575.1"/>
    <property type="molecule type" value="Genomic_DNA"/>
</dbReference>
<keyword evidence="2" id="KW-1185">Reference proteome</keyword>
<evidence type="ECO:0000313" key="1">
    <source>
        <dbReference type="EMBL" id="MCK6263575.1"/>
    </source>
</evidence>
<name>A0A9X1XMC9_9VIBR</name>
<dbReference type="Proteomes" id="UP001139559">
    <property type="component" value="Unassembled WGS sequence"/>
</dbReference>
<dbReference type="RefSeq" id="WP_345791553.1">
    <property type="nucleotide sequence ID" value="NZ_JAJHVV010000005.1"/>
</dbReference>
<sequence>MKISKRLKQVDEMVEHGYDHIWDCCCDHGLLGAQLLSRHAGEHIHFVDIVPGLMEHVESNLNKYYAHSSTPWSTHCVDVAELPLEQHTGRHLIIIAGVGGDLTIEFVKAISNKHPKESIDFLLCPVHHHYRVRNQLRSIGFRTMKEALIEENKRFYEIQLVSGSTRNNSFPLVSPVGIDIWKPPSKSQYEIARRYLTKTLSHYKRISKGDNEETQPIVDAYSSIEVQLPPTIS</sequence>
<dbReference type="FunFam" id="3.40.50.150:FF:000442">
    <property type="entry name" value="tRNA (Adenine22-N1)-methyltransferase TrmK"/>
    <property type="match status" value="1"/>
</dbReference>
<reference evidence="1" key="1">
    <citation type="submission" date="2021-11" db="EMBL/GenBank/DDBJ databases">
        <title>Vibrio ZSDE26 sp. nov. and Vibrio ZSDZ34 sp. nov., isolated from coastal seawater in Qingdao.</title>
        <authorList>
            <person name="Zhang P."/>
        </authorList>
    </citation>
    <scope>NUCLEOTIDE SEQUENCE</scope>
    <source>
        <strain evidence="1">ZSDE26</strain>
    </source>
</reference>
<accession>A0A9X1XMC9</accession>
<comment type="caution">
    <text evidence="1">The sequence shown here is derived from an EMBL/GenBank/DDBJ whole genome shotgun (WGS) entry which is preliminary data.</text>
</comment>
<dbReference type="AlphaFoldDB" id="A0A9X1XMC9"/>
<dbReference type="Pfam" id="PF12847">
    <property type="entry name" value="Methyltransf_18"/>
    <property type="match status" value="1"/>
</dbReference>
<protein>
    <submittedName>
        <fullName evidence="1">tRNA (Adenine(22)-N(1))-methyltransferase TrmK</fullName>
    </submittedName>
</protein>
<proteinExistence type="predicted"/>
<dbReference type="PIRSF" id="PIRSF028234">
    <property type="entry name" value="UCP028234"/>
    <property type="match status" value="1"/>
</dbReference>
<gene>
    <name evidence="1" type="ORF">KP803_09855</name>
</gene>
<dbReference type="PANTHER" id="PTHR38451">
    <property type="entry name" value="TRNA (ADENINE(22)-N(1))-METHYLTRANSFERASE"/>
    <property type="match status" value="1"/>
</dbReference>
<evidence type="ECO:0000313" key="2">
    <source>
        <dbReference type="Proteomes" id="UP001139559"/>
    </source>
</evidence>
<dbReference type="Gene3D" id="3.40.50.150">
    <property type="entry name" value="Vaccinia Virus protein VP39"/>
    <property type="match status" value="1"/>
</dbReference>
<dbReference type="InterPro" id="IPR016876">
    <property type="entry name" value="UCP028234"/>
</dbReference>
<organism evidence="1 2">
    <name type="scientific">Vibrio amylolyticus</name>
    <dbReference type="NCBI Taxonomy" id="2847292"/>
    <lineage>
        <taxon>Bacteria</taxon>
        <taxon>Pseudomonadati</taxon>
        <taxon>Pseudomonadota</taxon>
        <taxon>Gammaproteobacteria</taxon>
        <taxon>Vibrionales</taxon>
        <taxon>Vibrionaceae</taxon>
        <taxon>Vibrio</taxon>
    </lineage>
</organism>
<dbReference type="SUPFAM" id="SSF53335">
    <property type="entry name" value="S-adenosyl-L-methionine-dependent methyltransferases"/>
    <property type="match status" value="1"/>
</dbReference>